<feature type="transmembrane region" description="Helical" evidence="1">
    <location>
        <begin position="27"/>
        <end position="51"/>
    </location>
</feature>
<proteinExistence type="predicted"/>
<keyword evidence="1" id="KW-0812">Transmembrane</keyword>
<protein>
    <submittedName>
        <fullName evidence="2">Uncharacterized protein</fullName>
    </submittedName>
</protein>
<dbReference type="RefSeq" id="WP_112159828.1">
    <property type="nucleotide sequence ID" value="NZ_QKRX01000010.1"/>
</dbReference>
<evidence type="ECO:0000313" key="2">
    <source>
        <dbReference type="EMBL" id="RAU17427.1"/>
    </source>
</evidence>
<keyword evidence="1" id="KW-1133">Transmembrane helix</keyword>
<dbReference type="OrthoDB" id="7032238at2"/>
<organism evidence="2 3">
    <name type="scientific">Nitrincola tibetensis</name>
    <dbReference type="NCBI Taxonomy" id="2219697"/>
    <lineage>
        <taxon>Bacteria</taxon>
        <taxon>Pseudomonadati</taxon>
        <taxon>Pseudomonadota</taxon>
        <taxon>Gammaproteobacteria</taxon>
        <taxon>Oceanospirillales</taxon>
        <taxon>Oceanospirillaceae</taxon>
        <taxon>Nitrincola</taxon>
    </lineage>
</organism>
<comment type="caution">
    <text evidence="2">The sequence shown here is derived from an EMBL/GenBank/DDBJ whole genome shotgun (WGS) entry which is preliminary data.</text>
</comment>
<keyword evidence="1" id="KW-0472">Membrane</keyword>
<evidence type="ECO:0000313" key="3">
    <source>
        <dbReference type="Proteomes" id="UP000250744"/>
    </source>
</evidence>
<feature type="transmembrane region" description="Helical" evidence="1">
    <location>
        <begin position="185"/>
        <end position="206"/>
    </location>
</feature>
<name>A0A364NKN0_9GAMM</name>
<reference evidence="2 3" key="1">
    <citation type="submission" date="2018-06" db="EMBL/GenBank/DDBJ databases">
        <title>Nitrincola tibetense sp. nov., isolated from Lake XuguoCo on Tibetan Plateau.</title>
        <authorList>
            <person name="Xing P."/>
        </authorList>
    </citation>
    <scope>NUCLEOTIDE SEQUENCE [LARGE SCALE GENOMIC DNA]</scope>
    <source>
        <strain evidence="3">xg18</strain>
    </source>
</reference>
<feature type="transmembrane region" description="Helical" evidence="1">
    <location>
        <begin position="71"/>
        <end position="95"/>
    </location>
</feature>
<dbReference type="Proteomes" id="UP000250744">
    <property type="component" value="Unassembled WGS sequence"/>
</dbReference>
<evidence type="ECO:0000256" key="1">
    <source>
        <dbReference type="SAM" id="Phobius"/>
    </source>
</evidence>
<dbReference type="AlphaFoldDB" id="A0A364NKN0"/>
<gene>
    <name evidence="2" type="ORF">DN062_13495</name>
</gene>
<dbReference type="EMBL" id="QKRX01000010">
    <property type="protein sequence ID" value="RAU17427.1"/>
    <property type="molecule type" value="Genomic_DNA"/>
</dbReference>
<sequence length="212" mass="21836">MSEIHTGSRAPGSHSATSIDSMPASSAVSWAAIFAGAAGAAALSMLLLILGTGLGFSTVSPWTLEGLDASTIGFAAILWLSFTQLAASGMGGYLAGRLRTKWTDVHIDEVYFRDTAHGFLTWAVASLLTVVVFTSVLGSIVGSSVSEGAIVTNGVMNNFGMFSGEGRVAESLAADEARKASAYGALWMFVVLLIGAFAASLMAVFGGRQRDA</sequence>
<keyword evidence="3" id="KW-1185">Reference proteome</keyword>
<accession>A0A364NKN0</accession>
<feature type="transmembrane region" description="Helical" evidence="1">
    <location>
        <begin position="116"/>
        <end position="141"/>
    </location>
</feature>